<proteinExistence type="predicted"/>
<name>A0A839E593_9PSEU</name>
<keyword evidence="8" id="KW-1185">Reference proteome</keyword>
<keyword evidence="4" id="KW-0804">Transcription</keyword>
<dbReference type="Gene3D" id="1.10.10.60">
    <property type="entry name" value="Homeodomain-like"/>
    <property type="match status" value="1"/>
</dbReference>
<dbReference type="RefSeq" id="WP_328796406.1">
    <property type="nucleotide sequence ID" value="NZ_JACGWZ010000005.1"/>
</dbReference>
<feature type="domain" description="HTH tetR-type" evidence="6">
    <location>
        <begin position="20"/>
        <end position="80"/>
    </location>
</feature>
<dbReference type="Proteomes" id="UP000569329">
    <property type="component" value="Unassembled WGS sequence"/>
</dbReference>
<dbReference type="SUPFAM" id="SSF46689">
    <property type="entry name" value="Homeodomain-like"/>
    <property type="match status" value="1"/>
</dbReference>
<dbReference type="PROSITE" id="PS50977">
    <property type="entry name" value="HTH_TETR_2"/>
    <property type="match status" value="1"/>
</dbReference>
<keyword evidence="1" id="KW-0678">Repressor</keyword>
<dbReference type="AlphaFoldDB" id="A0A839E593"/>
<evidence type="ECO:0000256" key="5">
    <source>
        <dbReference type="PROSITE-ProRule" id="PRU00335"/>
    </source>
</evidence>
<comment type="caution">
    <text evidence="7">The sequence shown here is derived from an EMBL/GenBank/DDBJ whole genome shotgun (WGS) entry which is preliminary data.</text>
</comment>
<gene>
    <name evidence="7" type="ORF">FHX42_003877</name>
</gene>
<accession>A0A839E593</accession>
<dbReference type="PANTHER" id="PTHR30055">
    <property type="entry name" value="HTH-TYPE TRANSCRIPTIONAL REGULATOR RUTR"/>
    <property type="match status" value="1"/>
</dbReference>
<keyword evidence="2" id="KW-0805">Transcription regulation</keyword>
<dbReference type="PRINTS" id="PR00455">
    <property type="entry name" value="HTHTETR"/>
</dbReference>
<dbReference type="Pfam" id="PF00440">
    <property type="entry name" value="TetR_N"/>
    <property type="match status" value="1"/>
</dbReference>
<dbReference type="GO" id="GO:0000976">
    <property type="term" value="F:transcription cis-regulatory region binding"/>
    <property type="evidence" value="ECO:0007669"/>
    <property type="project" value="TreeGrafter"/>
</dbReference>
<feature type="DNA-binding region" description="H-T-H motif" evidence="5">
    <location>
        <begin position="43"/>
        <end position="62"/>
    </location>
</feature>
<dbReference type="EMBL" id="JACGWZ010000005">
    <property type="protein sequence ID" value="MBA8826501.1"/>
    <property type="molecule type" value="Genomic_DNA"/>
</dbReference>
<evidence type="ECO:0000256" key="1">
    <source>
        <dbReference type="ARBA" id="ARBA00022491"/>
    </source>
</evidence>
<dbReference type="InterPro" id="IPR041490">
    <property type="entry name" value="KstR2_TetR_C"/>
</dbReference>
<dbReference type="InterPro" id="IPR009057">
    <property type="entry name" value="Homeodomain-like_sf"/>
</dbReference>
<evidence type="ECO:0000313" key="8">
    <source>
        <dbReference type="Proteomes" id="UP000569329"/>
    </source>
</evidence>
<dbReference type="InterPro" id="IPR036271">
    <property type="entry name" value="Tet_transcr_reg_TetR-rel_C_sf"/>
</dbReference>
<dbReference type="Gene3D" id="1.10.357.10">
    <property type="entry name" value="Tetracycline Repressor, domain 2"/>
    <property type="match status" value="1"/>
</dbReference>
<reference evidence="7 8" key="1">
    <citation type="submission" date="2020-07" db="EMBL/GenBank/DDBJ databases">
        <title>Sequencing the genomes of 1000 actinobacteria strains.</title>
        <authorList>
            <person name="Klenk H.-P."/>
        </authorList>
    </citation>
    <scope>NUCLEOTIDE SEQUENCE [LARGE SCALE GENOMIC DNA]</scope>
    <source>
        <strain evidence="7 8">DSM 45975</strain>
    </source>
</reference>
<sequence>MSTEHSSGRAASRDAGDTGSERRAELLAIAADLFAARGVRATTVREIAESAGILPGSLYHHFDSKNAMVDEILREFLDHQRRSYDEVLREAADARTTIAELVRRSFRGMHRYRAAVAIFQNEANHLAGIERFDHLRQASRDFERVWKRVLADGRRTGAFRADLNITLAYRFIRDGVWTAVHWYNPRGRLTINAIAEQYIAILCEGIAAPERQ</sequence>
<organism evidence="7 8">
    <name type="scientific">Halosaccharopolyspora lacisalsi</name>
    <dbReference type="NCBI Taxonomy" id="1000566"/>
    <lineage>
        <taxon>Bacteria</taxon>
        <taxon>Bacillati</taxon>
        <taxon>Actinomycetota</taxon>
        <taxon>Actinomycetes</taxon>
        <taxon>Pseudonocardiales</taxon>
        <taxon>Pseudonocardiaceae</taxon>
        <taxon>Halosaccharopolyspora</taxon>
    </lineage>
</organism>
<protein>
    <submittedName>
        <fullName evidence="7">AcrR family transcriptional regulator</fullName>
    </submittedName>
</protein>
<evidence type="ECO:0000313" key="7">
    <source>
        <dbReference type="EMBL" id="MBA8826501.1"/>
    </source>
</evidence>
<evidence type="ECO:0000256" key="4">
    <source>
        <dbReference type="ARBA" id="ARBA00023163"/>
    </source>
</evidence>
<dbReference type="InterPro" id="IPR001647">
    <property type="entry name" value="HTH_TetR"/>
</dbReference>
<evidence type="ECO:0000256" key="2">
    <source>
        <dbReference type="ARBA" id="ARBA00023015"/>
    </source>
</evidence>
<dbReference type="GO" id="GO:0003700">
    <property type="term" value="F:DNA-binding transcription factor activity"/>
    <property type="evidence" value="ECO:0007669"/>
    <property type="project" value="TreeGrafter"/>
</dbReference>
<dbReference type="InterPro" id="IPR050109">
    <property type="entry name" value="HTH-type_TetR-like_transc_reg"/>
</dbReference>
<dbReference type="SUPFAM" id="SSF48498">
    <property type="entry name" value="Tetracyclin repressor-like, C-terminal domain"/>
    <property type="match status" value="1"/>
</dbReference>
<dbReference type="PANTHER" id="PTHR30055:SF175">
    <property type="entry name" value="HTH-TYPE TRANSCRIPTIONAL REPRESSOR KSTR2"/>
    <property type="match status" value="1"/>
</dbReference>
<evidence type="ECO:0000259" key="6">
    <source>
        <dbReference type="PROSITE" id="PS50977"/>
    </source>
</evidence>
<evidence type="ECO:0000256" key="3">
    <source>
        <dbReference type="ARBA" id="ARBA00023125"/>
    </source>
</evidence>
<keyword evidence="3 5" id="KW-0238">DNA-binding</keyword>
<dbReference type="Pfam" id="PF17932">
    <property type="entry name" value="TetR_C_24"/>
    <property type="match status" value="1"/>
</dbReference>